<dbReference type="Gene3D" id="1.20.81.30">
    <property type="entry name" value="Type II secretion system (T2SS), domain F"/>
    <property type="match status" value="1"/>
</dbReference>
<dbReference type="PANTHER" id="PTHR30012:SF0">
    <property type="entry name" value="TYPE II SECRETION SYSTEM PROTEIN F-RELATED"/>
    <property type="match status" value="1"/>
</dbReference>
<dbReference type="EMBL" id="CP159510">
    <property type="protein sequence ID" value="XCJ16434.1"/>
    <property type="molecule type" value="Genomic_DNA"/>
</dbReference>
<evidence type="ECO:0000256" key="6">
    <source>
        <dbReference type="ARBA" id="ARBA00023136"/>
    </source>
</evidence>
<evidence type="ECO:0000256" key="5">
    <source>
        <dbReference type="ARBA" id="ARBA00022989"/>
    </source>
</evidence>
<dbReference type="InterPro" id="IPR018076">
    <property type="entry name" value="T2SS_GspF_dom"/>
</dbReference>
<comment type="similarity">
    <text evidence="2">Belongs to the GSP F family.</text>
</comment>
<feature type="domain" description="Type II secretion system protein GspF" evidence="8">
    <location>
        <begin position="124"/>
        <end position="245"/>
    </location>
</feature>
<dbReference type="RefSeq" id="WP_353947941.1">
    <property type="nucleotide sequence ID" value="NZ_CP159510.1"/>
</dbReference>
<sequence>MIESGTLVLRREEYKEKMGRLMRYPIILIWCLSMILLIISRFVLPSFLRLYQSFSIELPQIMKILILLSGRSETIFAAGLLSALILLCAYLTFKRLPIGKKINCLIPFPFIGYFVRSYLTQQMCFQLGHLLSAGLSIRDSVASMTEKGTTSFLEHEAKRMGRLLEEGIELDKALETAGYYLSDFSSVVRHGERNGFLDHALQRYGMTVMKRSDQKIQTLMSCIQPVLLLLIGGFILGLFASVLIPVFEIINGL</sequence>
<dbReference type="PANTHER" id="PTHR30012">
    <property type="entry name" value="GENERAL SECRETION PATHWAY PROTEIN"/>
    <property type="match status" value="1"/>
</dbReference>
<name>A0AAU8ID93_9BACL</name>
<dbReference type="PRINTS" id="PR00812">
    <property type="entry name" value="BCTERIALGSPF"/>
</dbReference>
<feature type="transmembrane region" description="Helical" evidence="7">
    <location>
        <begin position="21"/>
        <end position="44"/>
    </location>
</feature>
<keyword evidence="5 7" id="KW-1133">Transmembrane helix</keyword>
<proteinExistence type="inferred from homology"/>
<feature type="transmembrane region" description="Helical" evidence="7">
    <location>
        <begin position="226"/>
        <end position="247"/>
    </location>
</feature>
<dbReference type="InterPro" id="IPR042094">
    <property type="entry name" value="T2SS_GspF_sf"/>
</dbReference>
<organism evidence="9">
    <name type="scientific">Sporolactobacillus sp. Y61</name>
    <dbReference type="NCBI Taxonomy" id="3160863"/>
    <lineage>
        <taxon>Bacteria</taxon>
        <taxon>Bacillati</taxon>
        <taxon>Bacillota</taxon>
        <taxon>Bacilli</taxon>
        <taxon>Bacillales</taxon>
        <taxon>Sporolactobacillaceae</taxon>
        <taxon>Sporolactobacillus</taxon>
    </lineage>
</organism>
<evidence type="ECO:0000256" key="1">
    <source>
        <dbReference type="ARBA" id="ARBA00004651"/>
    </source>
</evidence>
<dbReference type="InterPro" id="IPR003004">
    <property type="entry name" value="GspF/PilC"/>
</dbReference>
<feature type="transmembrane region" description="Helical" evidence="7">
    <location>
        <begin position="75"/>
        <end position="93"/>
    </location>
</feature>
<dbReference type="Pfam" id="PF00482">
    <property type="entry name" value="T2SSF"/>
    <property type="match status" value="1"/>
</dbReference>
<accession>A0AAU8ID93</accession>
<dbReference type="GO" id="GO:0005886">
    <property type="term" value="C:plasma membrane"/>
    <property type="evidence" value="ECO:0007669"/>
    <property type="project" value="UniProtKB-SubCell"/>
</dbReference>
<evidence type="ECO:0000256" key="7">
    <source>
        <dbReference type="SAM" id="Phobius"/>
    </source>
</evidence>
<keyword evidence="4 7" id="KW-0812">Transmembrane</keyword>
<evidence type="ECO:0000256" key="3">
    <source>
        <dbReference type="ARBA" id="ARBA00022475"/>
    </source>
</evidence>
<evidence type="ECO:0000256" key="4">
    <source>
        <dbReference type="ARBA" id="ARBA00022692"/>
    </source>
</evidence>
<gene>
    <name evidence="9" type="ORF">ABNN70_12295</name>
</gene>
<dbReference type="AlphaFoldDB" id="A0AAU8ID93"/>
<evidence type="ECO:0000313" key="9">
    <source>
        <dbReference type="EMBL" id="XCJ16434.1"/>
    </source>
</evidence>
<protein>
    <submittedName>
        <fullName evidence="9">Type II secretion system F family protein</fullName>
    </submittedName>
</protein>
<keyword evidence="3" id="KW-1003">Cell membrane</keyword>
<keyword evidence="6 7" id="KW-0472">Membrane</keyword>
<evidence type="ECO:0000259" key="8">
    <source>
        <dbReference type="Pfam" id="PF00482"/>
    </source>
</evidence>
<evidence type="ECO:0000256" key="2">
    <source>
        <dbReference type="ARBA" id="ARBA00005745"/>
    </source>
</evidence>
<reference evidence="9" key="1">
    <citation type="submission" date="2024-06" db="EMBL/GenBank/DDBJ databases">
        <authorList>
            <person name="Fan A."/>
            <person name="Zhang F.Y."/>
            <person name="Zhang L."/>
        </authorList>
    </citation>
    <scope>NUCLEOTIDE SEQUENCE</scope>
    <source>
        <strain evidence="9">Y61</strain>
    </source>
</reference>
<comment type="subcellular location">
    <subcellularLocation>
        <location evidence="1">Cell membrane</location>
        <topology evidence="1">Multi-pass membrane protein</topology>
    </subcellularLocation>
</comment>